<keyword evidence="2" id="KW-0732">Signal</keyword>
<dbReference type="OrthoDB" id="8606953at2"/>
<evidence type="ECO:0008006" key="5">
    <source>
        <dbReference type="Google" id="ProtNLM"/>
    </source>
</evidence>
<reference evidence="3 4" key="1">
    <citation type="submission" date="2018-12" db="EMBL/GenBank/DDBJ databases">
        <authorList>
            <consortium name="Pathogen Informatics"/>
        </authorList>
    </citation>
    <scope>NUCLEOTIDE SEQUENCE [LARGE SCALE GENOMIC DNA]</scope>
    <source>
        <strain evidence="3 4">NCTC10296</strain>
    </source>
</reference>
<proteinExistence type="predicted"/>
<feature type="signal peptide" evidence="2">
    <location>
        <begin position="1"/>
        <end position="19"/>
    </location>
</feature>
<evidence type="ECO:0000313" key="4">
    <source>
        <dbReference type="Proteomes" id="UP000279284"/>
    </source>
</evidence>
<dbReference type="EMBL" id="LR134313">
    <property type="protein sequence ID" value="VEF01810.1"/>
    <property type="molecule type" value="Genomic_DNA"/>
</dbReference>
<dbReference type="AlphaFoldDB" id="A0A1X3D0D8"/>
<feature type="compositionally biased region" description="Low complexity" evidence="1">
    <location>
        <begin position="60"/>
        <end position="71"/>
    </location>
</feature>
<gene>
    <name evidence="3" type="ORF">NCTC10296_01472</name>
</gene>
<evidence type="ECO:0000256" key="1">
    <source>
        <dbReference type="SAM" id="MobiDB-lite"/>
    </source>
</evidence>
<dbReference type="KEGG" id="nci:NCTC10296_01472"/>
<evidence type="ECO:0000313" key="3">
    <source>
        <dbReference type="EMBL" id="VEF01810.1"/>
    </source>
</evidence>
<accession>A0A1X3D0D8</accession>
<sequence>MPKSAIPLLFLLISLNAHAFEQERLERACRIEQGSLLKDRNGTPSCDELKRFHAKKSIKSAKSNNHSAKTPKAPKPKKIANGEGAGYRWNPYEGRFCQHDAKGFAQSCY</sequence>
<dbReference type="RefSeq" id="WP_085415579.1">
    <property type="nucleotide sequence ID" value="NZ_CAUJPY010000001.1"/>
</dbReference>
<protein>
    <recommendedName>
        <fullName evidence="5">Periplasmic protein</fullName>
    </recommendedName>
</protein>
<evidence type="ECO:0000256" key="2">
    <source>
        <dbReference type="SAM" id="SignalP"/>
    </source>
</evidence>
<keyword evidence="4" id="KW-1185">Reference proteome</keyword>
<organism evidence="3 4">
    <name type="scientific">Neisseria canis</name>
    <dbReference type="NCBI Taxonomy" id="493"/>
    <lineage>
        <taxon>Bacteria</taxon>
        <taxon>Pseudomonadati</taxon>
        <taxon>Pseudomonadota</taxon>
        <taxon>Betaproteobacteria</taxon>
        <taxon>Neisseriales</taxon>
        <taxon>Neisseriaceae</taxon>
        <taxon>Neisseria</taxon>
    </lineage>
</organism>
<name>A0A1X3D0D8_9NEIS</name>
<dbReference type="Proteomes" id="UP000279284">
    <property type="component" value="Chromosome"/>
</dbReference>
<feature type="chain" id="PRO_5030037558" description="Periplasmic protein" evidence="2">
    <location>
        <begin position="20"/>
        <end position="109"/>
    </location>
</feature>
<feature type="region of interest" description="Disordered" evidence="1">
    <location>
        <begin position="57"/>
        <end position="84"/>
    </location>
</feature>
<dbReference type="STRING" id="493.BWD07_01345"/>